<dbReference type="PANTHER" id="PTHR31459:SF2">
    <property type="entry name" value="OS03G0843300 PROTEIN"/>
    <property type="match status" value="1"/>
</dbReference>
<accession>A0A0N0XJH6</accession>
<dbReference type="STRING" id="857265.WG78_09430"/>
<dbReference type="GO" id="GO:0009269">
    <property type="term" value="P:response to desiccation"/>
    <property type="evidence" value="ECO:0007669"/>
    <property type="project" value="InterPro"/>
</dbReference>
<evidence type="ECO:0000313" key="5">
    <source>
        <dbReference type="Proteomes" id="UP000037939"/>
    </source>
</evidence>
<dbReference type="OrthoDB" id="5421820at2"/>
<dbReference type="Gene3D" id="2.60.40.1820">
    <property type="match status" value="1"/>
</dbReference>
<reference evidence="4 5" key="1">
    <citation type="submission" date="2015-07" db="EMBL/GenBank/DDBJ databases">
        <title>Draft genome sequence of the Amantichitinum ursilacus IGB-41, a new chitin-degrading bacterium.</title>
        <authorList>
            <person name="Kirstahler P."/>
            <person name="Guenther M."/>
            <person name="Grumaz C."/>
            <person name="Rupp S."/>
            <person name="Zibek S."/>
            <person name="Sohn K."/>
        </authorList>
    </citation>
    <scope>NUCLEOTIDE SEQUENCE [LARGE SCALE GENOMIC DNA]</scope>
    <source>
        <strain evidence="4 5">IGB-41</strain>
    </source>
</reference>
<evidence type="ECO:0000256" key="2">
    <source>
        <dbReference type="SAM" id="SignalP"/>
    </source>
</evidence>
<dbReference type="InterPro" id="IPR013990">
    <property type="entry name" value="WHy-dom"/>
</dbReference>
<protein>
    <submittedName>
        <fullName evidence="4">Late embryogenesis abundant protein</fullName>
    </submittedName>
</protein>
<evidence type="ECO:0000313" key="4">
    <source>
        <dbReference type="EMBL" id="KPC53300.1"/>
    </source>
</evidence>
<feature type="signal peptide" evidence="2">
    <location>
        <begin position="1"/>
        <end position="20"/>
    </location>
</feature>
<keyword evidence="5" id="KW-1185">Reference proteome</keyword>
<feature type="domain" description="Water stress and hypersensitive response" evidence="3">
    <location>
        <begin position="31"/>
        <end position="147"/>
    </location>
</feature>
<dbReference type="SMART" id="SM00769">
    <property type="entry name" value="WHy"/>
    <property type="match status" value="1"/>
</dbReference>
<evidence type="ECO:0000259" key="3">
    <source>
        <dbReference type="SMART" id="SM00769"/>
    </source>
</evidence>
<dbReference type="PROSITE" id="PS51257">
    <property type="entry name" value="PROKAR_LIPOPROTEIN"/>
    <property type="match status" value="1"/>
</dbReference>
<sequence length="158" mass="17151">MKAFRLWLALSLLILLGACTGIPHDFEKPKVTLAGIAFKDANLLQQRFTLALSIQNPNNISVPISGLNTTLSVNGEEMATGVSNEQVTIPALGEAVVHIDVVSNLAQLIRQVRAMGNNQTPSYKLAGKLFLPIRPDGIAFEKTGELPPADQWLPKQLR</sequence>
<name>A0A0N0XJH6_9NEIS</name>
<organism evidence="4 5">
    <name type="scientific">Amantichitinum ursilacus</name>
    <dbReference type="NCBI Taxonomy" id="857265"/>
    <lineage>
        <taxon>Bacteria</taxon>
        <taxon>Pseudomonadati</taxon>
        <taxon>Pseudomonadota</taxon>
        <taxon>Betaproteobacteria</taxon>
        <taxon>Neisseriales</taxon>
        <taxon>Chitinibacteraceae</taxon>
        <taxon>Amantichitinum</taxon>
    </lineage>
</organism>
<feature type="chain" id="PRO_5005863298" evidence="2">
    <location>
        <begin position="21"/>
        <end position="158"/>
    </location>
</feature>
<gene>
    <name evidence="4" type="ORF">WG78_09430</name>
</gene>
<proteinExistence type="inferred from homology"/>
<dbReference type="EMBL" id="LAQT01000007">
    <property type="protein sequence ID" value="KPC53300.1"/>
    <property type="molecule type" value="Genomic_DNA"/>
</dbReference>
<keyword evidence="2" id="KW-0732">Signal</keyword>
<dbReference type="Proteomes" id="UP000037939">
    <property type="component" value="Unassembled WGS sequence"/>
</dbReference>
<dbReference type="InterPro" id="IPR045043">
    <property type="entry name" value="Lea14-like"/>
</dbReference>
<dbReference type="Pfam" id="PF03168">
    <property type="entry name" value="LEA_2"/>
    <property type="match status" value="1"/>
</dbReference>
<comment type="similarity">
    <text evidence="1">Belongs to the LEA type 2 family.</text>
</comment>
<dbReference type="InterPro" id="IPR004864">
    <property type="entry name" value="LEA_2"/>
</dbReference>
<dbReference type="RefSeq" id="WP_053937541.1">
    <property type="nucleotide sequence ID" value="NZ_LAQT01000007.1"/>
</dbReference>
<evidence type="ECO:0000256" key="1">
    <source>
        <dbReference type="ARBA" id="ARBA00005960"/>
    </source>
</evidence>
<dbReference type="AlphaFoldDB" id="A0A0N0XJH6"/>
<comment type="caution">
    <text evidence="4">The sequence shown here is derived from an EMBL/GenBank/DDBJ whole genome shotgun (WGS) entry which is preliminary data.</text>
</comment>
<dbReference type="PANTHER" id="PTHR31459">
    <property type="match status" value="1"/>
</dbReference>
<dbReference type="SUPFAM" id="SSF117070">
    <property type="entry name" value="LEA14-like"/>
    <property type="match status" value="1"/>
</dbReference>